<dbReference type="NCBIfam" id="TIGR00277">
    <property type="entry name" value="HDIG"/>
    <property type="match status" value="1"/>
</dbReference>
<dbReference type="InterPro" id="IPR003607">
    <property type="entry name" value="HD/PDEase_dom"/>
</dbReference>
<dbReference type="OrthoDB" id="1669667at2"/>
<sequence length="159" mass="18761">MNRVDKILQNKKYKEHLERIENLEMMRVYCKHHMTHFMDVARIAYILNLEEESGIDKEMIYATALLHDIGRWKEYESGIDHALASQELSVEILQDCGFHKEEIKEIGDAIAHHRIKDNHPTVLSQYLYRADKLSRSCYSCKSIKACKKFANEEVPIFLY</sequence>
<dbReference type="SMART" id="SM00471">
    <property type="entry name" value="HDc"/>
    <property type="match status" value="1"/>
</dbReference>
<reference evidence="2 3" key="1">
    <citation type="submission" date="2018-06" db="EMBL/GenBank/DDBJ databases">
        <title>Genomic Encyclopedia of Type Strains, Phase IV (KMG-IV): sequencing the most valuable type-strain genomes for metagenomic binning, comparative biology and taxonomic classification.</title>
        <authorList>
            <person name="Goeker M."/>
        </authorList>
    </citation>
    <scope>NUCLEOTIDE SEQUENCE [LARGE SCALE GENOMIC DNA]</scope>
    <source>
        <strain evidence="2 3">DSM 22112</strain>
    </source>
</reference>
<dbReference type="SUPFAM" id="SSF109604">
    <property type="entry name" value="HD-domain/PDEase-like"/>
    <property type="match status" value="1"/>
</dbReference>
<gene>
    <name evidence="2" type="ORF">DES36_10445</name>
</gene>
<dbReference type="Proteomes" id="UP000253490">
    <property type="component" value="Unassembled WGS sequence"/>
</dbReference>
<name>A0A366IAK6_9FIRM</name>
<dbReference type="EMBL" id="QNRX01000004">
    <property type="protein sequence ID" value="RBP67346.1"/>
    <property type="molecule type" value="Genomic_DNA"/>
</dbReference>
<evidence type="ECO:0000313" key="2">
    <source>
        <dbReference type="EMBL" id="RBP67346.1"/>
    </source>
</evidence>
<accession>A0A366IAK6</accession>
<dbReference type="Gene3D" id="1.10.3210.10">
    <property type="entry name" value="Hypothetical protein af1432"/>
    <property type="match status" value="1"/>
</dbReference>
<dbReference type="GO" id="GO:0016740">
    <property type="term" value="F:transferase activity"/>
    <property type="evidence" value="ECO:0007669"/>
    <property type="project" value="UniProtKB-KW"/>
</dbReference>
<dbReference type="InterPro" id="IPR006674">
    <property type="entry name" value="HD_domain"/>
</dbReference>
<evidence type="ECO:0000259" key="1">
    <source>
        <dbReference type="SMART" id="SM00471"/>
    </source>
</evidence>
<dbReference type="InterPro" id="IPR006675">
    <property type="entry name" value="HDIG_dom"/>
</dbReference>
<keyword evidence="3" id="KW-1185">Reference proteome</keyword>
<dbReference type="AlphaFoldDB" id="A0A366IAK6"/>
<comment type="caution">
    <text evidence="2">The sequence shown here is derived from an EMBL/GenBank/DDBJ whole genome shotgun (WGS) entry which is preliminary data.</text>
</comment>
<organism evidence="2 3">
    <name type="scientific">Alkalibaculum bacchi</name>
    <dbReference type="NCBI Taxonomy" id="645887"/>
    <lineage>
        <taxon>Bacteria</taxon>
        <taxon>Bacillati</taxon>
        <taxon>Bacillota</taxon>
        <taxon>Clostridia</taxon>
        <taxon>Eubacteriales</taxon>
        <taxon>Eubacteriaceae</taxon>
        <taxon>Alkalibaculum</taxon>
    </lineage>
</organism>
<dbReference type="RefSeq" id="WP_113919910.1">
    <property type="nucleotide sequence ID" value="NZ_QNRX01000004.1"/>
</dbReference>
<dbReference type="Pfam" id="PF01966">
    <property type="entry name" value="HD"/>
    <property type="match status" value="1"/>
</dbReference>
<keyword evidence="2" id="KW-0808">Transferase</keyword>
<proteinExistence type="predicted"/>
<evidence type="ECO:0000313" key="3">
    <source>
        <dbReference type="Proteomes" id="UP000253490"/>
    </source>
</evidence>
<protein>
    <submittedName>
        <fullName evidence="2">Putative nucleotidyltransferase with HDIG domain</fullName>
    </submittedName>
</protein>
<feature type="domain" description="HD/PDEase" evidence="1">
    <location>
        <begin position="29"/>
        <end position="145"/>
    </location>
</feature>